<feature type="compositionally biased region" description="Polar residues" evidence="1">
    <location>
        <begin position="1"/>
        <end position="25"/>
    </location>
</feature>
<keyword evidence="3" id="KW-1185">Reference proteome</keyword>
<dbReference type="HOGENOM" id="CLU_2264214_0_0_1"/>
<proteinExistence type="predicted"/>
<accession>A0A0C9WQJ5</accession>
<reference evidence="3" key="2">
    <citation type="submission" date="2015-01" db="EMBL/GenBank/DDBJ databases">
        <title>Evolutionary Origins and Diversification of the Mycorrhizal Mutualists.</title>
        <authorList>
            <consortium name="DOE Joint Genome Institute"/>
            <consortium name="Mycorrhizal Genomics Consortium"/>
            <person name="Kohler A."/>
            <person name="Kuo A."/>
            <person name="Nagy L.G."/>
            <person name="Floudas D."/>
            <person name="Copeland A."/>
            <person name="Barry K.W."/>
            <person name="Cichocki N."/>
            <person name="Veneault-Fourrey C."/>
            <person name="LaButti K."/>
            <person name="Lindquist E.A."/>
            <person name="Lipzen A."/>
            <person name="Lundell T."/>
            <person name="Morin E."/>
            <person name="Murat C."/>
            <person name="Riley R."/>
            <person name="Ohm R."/>
            <person name="Sun H."/>
            <person name="Tunlid A."/>
            <person name="Henrissat B."/>
            <person name="Grigoriev I.V."/>
            <person name="Hibbett D.S."/>
            <person name="Martin F."/>
        </authorList>
    </citation>
    <scope>NUCLEOTIDE SEQUENCE [LARGE SCALE GENOMIC DNA]</scope>
    <source>
        <strain evidence="3">LaAM-08-1</strain>
    </source>
</reference>
<protein>
    <submittedName>
        <fullName evidence="2">Uncharacterized protein</fullName>
    </submittedName>
</protein>
<feature type="compositionally biased region" description="Polar residues" evidence="1">
    <location>
        <begin position="68"/>
        <end position="86"/>
    </location>
</feature>
<evidence type="ECO:0000256" key="1">
    <source>
        <dbReference type="SAM" id="MobiDB-lite"/>
    </source>
</evidence>
<feature type="region of interest" description="Disordered" evidence="1">
    <location>
        <begin position="1"/>
        <end position="103"/>
    </location>
</feature>
<name>A0A0C9WQJ5_9AGAR</name>
<organism evidence="2 3">
    <name type="scientific">Laccaria amethystina LaAM-08-1</name>
    <dbReference type="NCBI Taxonomy" id="1095629"/>
    <lineage>
        <taxon>Eukaryota</taxon>
        <taxon>Fungi</taxon>
        <taxon>Dikarya</taxon>
        <taxon>Basidiomycota</taxon>
        <taxon>Agaricomycotina</taxon>
        <taxon>Agaricomycetes</taxon>
        <taxon>Agaricomycetidae</taxon>
        <taxon>Agaricales</taxon>
        <taxon>Agaricineae</taxon>
        <taxon>Hydnangiaceae</taxon>
        <taxon>Laccaria</taxon>
    </lineage>
</organism>
<evidence type="ECO:0000313" key="2">
    <source>
        <dbReference type="EMBL" id="KIJ89983.1"/>
    </source>
</evidence>
<sequence length="103" mass="11687">MTPTHCRTVSALTNGPRHSQLSTTTHNDDTTPLHGKNDAATPRHLHSKKMMHHSDDGNDVPHRWLRRGNQTMNDDLGHRSSSSSFPQVLPLIFDRPNPVPRRR</sequence>
<feature type="compositionally biased region" description="Basic and acidic residues" evidence="1">
    <location>
        <begin position="52"/>
        <end position="62"/>
    </location>
</feature>
<dbReference type="Proteomes" id="UP000054477">
    <property type="component" value="Unassembled WGS sequence"/>
</dbReference>
<dbReference type="EMBL" id="KN839331">
    <property type="protein sequence ID" value="KIJ89983.1"/>
    <property type="molecule type" value="Genomic_DNA"/>
</dbReference>
<dbReference type="AlphaFoldDB" id="A0A0C9WQJ5"/>
<feature type="compositionally biased region" description="Basic and acidic residues" evidence="1">
    <location>
        <begin position="26"/>
        <end position="37"/>
    </location>
</feature>
<gene>
    <name evidence="2" type="ORF">K443DRAFT_15617</name>
</gene>
<evidence type="ECO:0000313" key="3">
    <source>
        <dbReference type="Proteomes" id="UP000054477"/>
    </source>
</evidence>
<reference evidence="2 3" key="1">
    <citation type="submission" date="2014-04" db="EMBL/GenBank/DDBJ databases">
        <authorList>
            <consortium name="DOE Joint Genome Institute"/>
            <person name="Kuo A."/>
            <person name="Kohler A."/>
            <person name="Nagy L.G."/>
            <person name="Floudas D."/>
            <person name="Copeland A."/>
            <person name="Barry K.W."/>
            <person name="Cichocki N."/>
            <person name="Veneault-Fourrey C."/>
            <person name="LaButti K."/>
            <person name="Lindquist E.A."/>
            <person name="Lipzen A."/>
            <person name="Lundell T."/>
            <person name="Morin E."/>
            <person name="Murat C."/>
            <person name="Sun H."/>
            <person name="Tunlid A."/>
            <person name="Henrissat B."/>
            <person name="Grigoriev I.V."/>
            <person name="Hibbett D.S."/>
            <person name="Martin F."/>
            <person name="Nordberg H.P."/>
            <person name="Cantor M.N."/>
            <person name="Hua S.X."/>
        </authorList>
    </citation>
    <scope>NUCLEOTIDE SEQUENCE [LARGE SCALE GENOMIC DNA]</scope>
    <source>
        <strain evidence="2 3">LaAM-08-1</strain>
    </source>
</reference>